<keyword evidence="2" id="KW-1185">Reference proteome</keyword>
<dbReference type="Proteomes" id="UP000077824">
    <property type="component" value="Chromosome"/>
</dbReference>
<name>A0A172XTF3_9FLAO</name>
<sequence>MIKIDEIIVFMVKLVLRLSRPDYSNSEIEGIAVFVAGKLLLGLINALVRTNALISACLND</sequence>
<gene>
    <name evidence="1" type="ORF">A0O34_07105</name>
</gene>
<evidence type="ECO:0000313" key="1">
    <source>
        <dbReference type="EMBL" id="ANF50297.1"/>
    </source>
</evidence>
<dbReference type="EMBL" id="CP015199">
    <property type="protein sequence ID" value="ANF50297.1"/>
    <property type="molecule type" value="Genomic_DNA"/>
</dbReference>
<accession>A0A172XTF3</accession>
<dbReference type="AlphaFoldDB" id="A0A172XTF3"/>
<organism evidence="1 2">
    <name type="scientific">Chryseobacterium glaciei</name>
    <dbReference type="NCBI Taxonomy" id="1685010"/>
    <lineage>
        <taxon>Bacteria</taxon>
        <taxon>Pseudomonadati</taxon>
        <taxon>Bacteroidota</taxon>
        <taxon>Flavobacteriia</taxon>
        <taxon>Flavobacteriales</taxon>
        <taxon>Weeksellaceae</taxon>
        <taxon>Chryseobacterium group</taxon>
        <taxon>Chryseobacterium</taxon>
    </lineage>
</organism>
<dbReference type="STRING" id="1685010.A0O34_07105"/>
<protein>
    <submittedName>
        <fullName evidence="1">Uncharacterized protein</fullName>
    </submittedName>
</protein>
<proteinExistence type="predicted"/>
<dbReference type="KEGG" id="chh:A0O34_07105"/>
<evidence type="ECO:0000313" key="2">
    <source>
        <dbReference type="Proteomes" id="UP000077824"/>
    </source>
</evidence>
<reference evidence="1 2" key="1">
    <citation type="submission" date="2016-04" db="EMBL/GenBank/DDBJ databases">
        <title>Complete Genome Sequence of Chryseobacterium sp. IHBB 10212.</title>
        <authorList>
            <person name="Pal M."/>
            <person name="Swarnkar M.K."/>
            <person name="Kaushal K."/>
            <person name="Chhibber S."/>
            <person name="Singh A.K."/>
            <person name="Gulati A."/>
        </authorList>
    </citation>
    <scope>NUCLEOTIDE SEQUENCE [LARGE SCALE GENOMIC DNA]</scope>
    <source>
        <strain evidence="1 2">IHBB 10212</strain>
    </source>
</reference>